<dbReference type="PANTHER" id="PTHR10545:SF42">
    <property type="entry name" value="ACETYLTRANSFERASE"/>
    <property type="match status" value="1"/>
</dbReference>
<dbReference type="AlphaFoldDB" id="A0A1M6N4R9"/>
<dbReference type="STRING" id="1470563.SAMN05444000_11543"/>
<evidence type="ECO:0000313" key="5">
    <source>
        <dbReference type="Proteomes" id="UP000183982"/>
    </source>
</evidence>
<keyword evidence="4" id="KW-0689">Ribosomal protein</keyword>
<organism evidence="4 5">
    <name type="scientific">Shimia gijangensis</name>
    <dbReference type="NCBI Taxonomy" id="1470563"/>
    <lineage>
        <taxon>Bacteria</taxon>
        <taxon>Pseudomonadati</taxon>
        <taxon>Pseudomonadota</taxon>
        <taxon>Alphaproteobacteria</taxon>
        <taxon>Rhodobacterales</taxon>
        <taxon>Roseobacteraceae</taxon>
    </lineage>
</organism>
<keyword evidence="5" id="KW-1185">Reference proteome</keyword>
<feature type="domain" description="N-acetyltransferase" evidence="3">
    <location>
        <begin position="8"/>
        <end position="152"/>
    </location>
</feature>
<dbReference type="Proteomes" id="UP000183982">
    <property type="component" value="Unassembled WGS sequence"/>
</dbReference>
<dbReference type="CDD" id="cd04301">
    <property type="entry name" value="NAT_SF"/>
    <property type="match status" value="1"/>
</dbReference>
<dbReference type="PANTHER" id="PTHR10545">
    <property type="entry name" value="DIAMINE N-ACETYLTRANSFERASE"/>
    <property type="match status" value="1"/>
</dbReference>
<dbReference type="InterPro" id="IPR016181">
    <property type="entry name" value="Acyl_CoA_acyltransferase"/>
</dbReference>
<dbReference type="GO" id="GO:0005840">
    <property type="term" value="C:ribosome"/>
    <property type="evidence" value="ECO:0007669"/>
    <property type="project" value="UniProtKB-KW"/>
</dbReference>
<evidence type="ECO:0000313" key="4">
    <source>
        <dbReference type="EMBL" id="SHJ90700.1"/>
    </source>
</evidence>
<dbReference type="OrthoDB" id="9805924at2"/>
<dbReference type="SUPFAM" id="SSF55729">
    <property type="entry name" value="Acyl-CoA N-acyltransferases (Nat)"/>
    <property type="match status" value="1"/>
</dbReference>
<protein>
    <submittedName>
        <fullName evidence="4">Ribosomal protein S18 acetylase RimI</fullName>
    </submittedName>
</protein>
<dbReference type="PROSITE" id="PS51186">
    <property type="entry name" value="GNAT"/>
    <property type="match status" value="1"/>
</dbReference>
<name>A0A1M6N4R9_9RHOB</name>
<proteinExistence type="predicted"/>
<dbReference type="RefSeq" id="WP_073253902.1">
    <property type="nucleotide sequence ID" value="NZ_FQZQ01000015.1"/>
</dbReference>
<evidence type="ECO:0000256" key="1">
    <source>
        <dbReference type="ARBA" id="ARBA00022679"/>
    </source>
</evidence>
<dbReference type="EMBL" id="FQZQ01000015">
    <property type="protein sequence ID" value="SHJ90700.1"/>
    <property type="molecule type" value="Genomic_DNA"/>
</dbReference>
<dbReference type="Gene3D" id="3.40.630.30">
    <property type="match status" value="1"/>
</dbReference>
<evidence type="ECO:0000259" key="3">
    <source>
        <dbReference type="PROSITE" id="PS51186"/>
    </source>
</evidence>
<dbReference type="GO" id="GO:0008080">
    <property type="term" value="F:N-acetyltransferase activity"/>
    <property type="evidence" value="ECO:0007669"/>
    <property type="project" value="TreeGrafter"/>
</dbReference>
<reference evidence="5" key="1">
    <citation type="submission" date="2016-11" db="EMBL/GenBank/DDBJ databases">
        <authorList>
            <person name="Varghese N."/>
            <person name="Submissions S."/>
        </authorList>
    </citation>
    <scope>NUCLEOTIDE SEQUENCE [LARGE SCALE GENOMIC DNA]</scope>
    <source>
        <strain evidence="5">DSM 100564</strain>
    </source>
</reference>
<keyword evidence="4" id="KW-0687">Ribonucleoprotein</keyword>
<keyword evidence="2" id="KW-0012">Acyltransferase</keyword>
<dbReference type="InterPro" id="IPR051016">
    <property type="entry name" value="Diverse_Substrate_AcTransf"/>
</dbReference>
<dbReference type="InterPro" id="IPR000182">
    <property type="entry name" value="GNAT_dom"/>
</dbReference>
<dbReference type="Pfam" id="PF00583">
    <property type="entry name" value="Acetyltransf_1"/>
    <property type="match status" value="1"/>
</dbReference>
<keyword evidence="1" id="KW-0808">Transferase</keyword>
<evidence type="ECO:0000256" key="2">
    <source>
        <dbReference type="ARBA" id="ARBA00023315"/>
    </source>
</evidence>
<gene>
    <name evidence="4" type="ORF">SAMN05444000_11543</name>
</gene>
<accession>A0A1M6N4R9</accession>
<sequence length="152" mass="17460">MSSANHNLSIRPLRAEDEAQWRELWTGYLEYYETSVPEEVYQTTFARLLGDDPQDFTCLVAELNGQMIGLTHYLFHRHAWKVENICYLQDLYSAPEARGTGVGRALIEAVYAAADDSGAGGVYWLTQDFNETARKLYDRLGKLTPFIRYQRP</sequence>